<evidence type="ECO:0000256" key="6">
    <source>
        <dbReference type="ARBA" id="ARBA00023004"/>
    </source>
</evidence>
<keyword evidence="4 8" id="KW-0479">Metal-binding</keyword>
<dbReference type="InterPro" id="IPR002401">
    <property type="entry name" value="Cyt_P450_E_grp-I"/>
</dbReference>
<evidence type="ECO:0000256" key="7">
    <source>
        <dbReference type="ARBA" id="ARBA00023033"/>
    </source>
</evidence>
<dbReference type="PROSITE" id="PS00086">
    <property type="entry name" value="CYTOCHROME_P450"/>
    <property type="match status" value="1"/>
</dbReference>
<dbReference type="FunFam" id="1.10.630.10:FF:000006">
    <property type="entry name" value="Cytochrome P450 302a1, mitochondrial"/>
    <property type="match status" value="1"/>
</dbReference>
<dbReference type="GO" id="GO:0020037">
    <property type="term" value="F:heme binding"/>
    <property type="evidence" value="ECO:0007669"/>
    <property type="project" value="InterPro"/>
</dbReference>
<keyword evidence="7 9" id="KW-0503">Monooxygenase</keyword>
<dbReference type="SUPFAM" id="SSF48264">
    <property type="entry name" value="Cytochrome P450"/>
    <property type="match status" value="1"/>
</dbReference>
<reference evidence="10 11" key="1">
    <citation type="submission" date="2024-04" db="EMBL/GenBank/DDBJ databases">
        <authorList>
            <consortium name="Genoscope - CEA"/>
            <person name="William W."/>
        </authorList>
    </citation>
    <scope>NUCLEOTIDE SEQUENCE [LARGE SCALE GENOMIC DNA]</scope>
</reference>
<dbReference type="InterPro" id="IPR001128">
    <property type="entry name" value="Cyt_P450"/>
</dbReference>
<evidence type="ECO:0000256" key="8">
    <source>
        <dbReference type="PIRSR" id="PIRSR602401-1"/>
    </source>
</evidence>
<dbReference type="GO" id="GO:0005506">
    <property type="term" value="F:iron ion binding"/>
    <property type="evidence" value="ECO:0007669"/>
    <property type="project" value="InterPro"/>
</dbReference>
<dbReference type="InterPro" id="IPR036396">
    <property type="entry name" value="Cyt_P450_sf"/>
</dbReference>
<evidence type="ECO:0000256" key="1">
    <source>
        <dbReference type="ARBA" id="ARBA00001971"/>
    </source>
</evidence>
<accession>A0AAV2HPG1</accession>
<dbReference type="Gene3D" id="1.10.630.10">
    <property type="entry name" value="Cytochrome P450"/>
    <property type="match status" value="1"/>
</dbReference>
<keyword evidence="3 8" id="KW-0349">Heme</keyword>
<evidence type="ECO:0008006" key="12">
    <source>
        <dbReference type="Google" id="ProtNLM"/>
    </source>
</evidence>
<dbReference type="GO" id="GO:0016705">
    <property type="term" value="F:oxidoreductase activity, acting on paired donors, with incorporation or reduction of molecular oxygen"/>
    <property type="evidence" value="ECO:0007669"/>
    <property type="project" value="InterPro"/>
</dbReference>
<evidence type="ECO:0000256" key="2">
    <source>
        <dbReference type="ARBA" id="ARBA00010617"/>
    </source>
</evidence>
<sequence length="545" mass="62077">MAIMKKFVHHSLKQLIKPNLTSTKRVVSTSPRKEQGVAAISLEPSEMAQCPFRKSIDTFTETTNAVKAPGMTEVQPFERIPGPKGLPIVGTLFDYFKKDGPKFSKMFEVYRQRALEFGNIYYEKVGHFHCVVISSPGEYSRLVHAEGKYPNRREMVPIAYYRKQKGFDLGVVNSQGEEWYRQRTVVSKKMLKLAEVSNFSTQMGEVSDDFVKRLSHVRDSHGEIPALERELFKWAMESIGTFLFEERIGCLGQETSPMAQTFIANLEGFFKTLQPLMYNLPTYKLWSTKLWKQFENYSDNVIDIGRSLVEKKMASMQDGSDSKSAFISYLVNNGSMSTKEVTGLIVDLMLAAVETTSSATVWCLYNLAKNPQVQEKLFQEITEAQAKNNGTISAEDLCKLPMVKAVVKETLRLYPITYSTSRNIAEDMELGGYTIPAGTHVQANLYGMYRDPSLFPQPEEFLPERWLRMNGSQMDATIKSTSQLVWGHGARMCLGRRIAEQEMHITLSKIIQNFTLSYNHDDVEPILNTMLTPDRPVRIEFKPRQ</sequence>
<dbReference type="Pfam" id="PF00067">
    <property type="entry name" value="p450"/>
    <property type="match status" value="1"/>
</dbReference>
<keyword evidence="5 9" id="KW-0560">Oxidoreductase</keyword>
<gene>
    <name evidence="10" type="ORF">GSLYS_00008389001</name>
</gene>
<dbReference type="InterPro" id="IPR050479">
    <property type="entry name" value="CYP11_CYP27_families"/>
</dbReference>
<dbReference type="Proteomes" id="UP001497497">
    <property type="component" value="Unassembled WGS sequence"/>
</dbReference>
<dbReference type="PANTHER" id="PTHR24279:SF120">
    <property type="entry name" value="CYTOCHROME P450"/>
    <property type="match status" value="1"/>
</dbReference>
<comment type="caution">
    <text evidence="10">The sequence shown here is derived from an EMBL/GenBank/DDBJ whole genome shotgun (WGS) entry which is preliminary data.</text>
</comment>
<evidence type="ECO:0000256" key="3">
    <source>
        <dbReference type="ARBA" id="ARBA00022617"/>
    </source>
</evidence>
<dbReference type="PANTHER" id="PTHR24279">
    <property type="entry name" value="CYTOCHROME P450"/>
    <property type="match status" value="1"/>
</dbReference>
<evidence type="ECO:0000313" key="11">
    <source>
        <dbReference type="Proteomes" id="UP001497497"/>
    </source>
</evidence>
<evidence type="ECO:0000256" key="4">
    <source>
        <dbReference type="ARBA" id="ARBA00022723"/>
    </source>
</evidence>
<dbReference type="InterPro" id="IPR017972">
    <property type="entry name" value="Cyt_P450_CS"/>
</dbReference>
<feature type="binding site" description="axial binding residue" evidence="8">
    <location>
        <position position="493"/>
    </location>
    <ligand>
        <name>heme</name>
        <dbReference type="ChEBI" id="CHEBI:30413"/>
    </ligand>
    <ligandPart>
        <name>Fe</name>
        <dbReference type="ChEBI" id="CHEBI:18248"/>
    </ligandPart>
</feature>
<protein>
    <recommendedName>
        <fullName evidence="12">Cytochrome P450 10</fullName>
    </recommendedName>
</protein>
<dbReference type="CDD" id="cd11054">
    <property type="entry name" value="CYP24A1-like"/>
    <property type="match status" value="1"/>
</dbReference>
<dbReference type="PRINTS" id="PR00463">
    <property type="entry name" value="EP450I"/>
</dbReference>
<name>A0AAV2HPG1_LYMST</name>
<evidence type="ECO:0000313" key="10">
    <source>
        <dbReference type="EMBL" id="CAL1534429.1"/>
    </source>
</evidence>
<keyword evidence="6 8" id="KW-0408">Iron</keyword>
<proteinExistence type="inferred from homology"/>
<dbReference type="EMBL" id="CAXITT010000171">
    <property type="protein sequence ID" value="CAL1534429.1"/>
    <property type="molecule type" value="Genomic_DNA"/>
</dbReference>
<evidence type="ECO:0000256" key="5">
    <source>
        <dbReference type="ARBA" id="ARBA00023002"/>
    </source>
</evidence>
<evidence type="ECO:0000256" key="9">
    <source>
        <dbReference type="RuleBase" id="RU000461"/>
    </source>
</evidence>
<organism evidence="10 11">
    <name type="scientific">Lymnaea stagnalis</name>
    <name type="common">Great pond snail</name>
    <name type="synonym">Helix stagnalis</name>
    <dbReference type="NCBI Taxonomy" id="6523"/>
    <lineage>
        <taxon>Eukaryota</taxon>
        <taxon>Metazoa</taxon>
        <taxon>Spiralia</taxon>
        <taxon>Lophotrochozoa</taxon>
        <taxon>Mollusca</taxon>
        <taxon>Gastropoda</taxon>
        <taxon>Heterobranchia</taxon>
        <taxon>Euthyneura</taxon>
        <taxon>Panpulmonata</taxon>
        <taxon>Hygrophila</taxon>
        <taxon>Lymnaeoidea</taxon>
        <taxon>Lymnaeidae</taxon>
        <taxon>Lymnaea</taxon>
    </lineage>
</organism>
<comment type="similarity">
    <text evidence="2 9">Belongs to the cytochrome P450 family.</text>
</comment>
<comment type="cofactor">
    <cofactor evidence="1 8">
        <name>heme</name>
        <dbReference type="ChEBI" id="CHEBI:30413"/>
    </cofactor>
</comment>
<dbReference type="PRINTS" id="PR00385">
    <property type="entry name" value="P450"/>
</dbReference>
<keyword evidence="11" id="KW-1185">Reference proteome</keyword>
<dbReference type="AlphaFoldDB" id="A0AAV2HPG1"/>
<dbReference type="GO" id="GO:0004497">
    <property type="term" value="F:monooxygenase activity"/>
    <property type="evidence" value="ECO:0007669"/>
    <property type="project" value="UniProtKB-KW"/>
</dbReference>